<dbReference type="InterPro" id="IPR050553">
    <property type="entry name" value="Thioredoxin_ResA/DsbE_sf"/>
</dbReference>
<dbReference type="Gene3D" id="3.40.30.10">
    <property type="entry name" value="Glutaredoxin"/>
    <property type="match status" value="1"/>
</dbReference>
<keyword evidence="4" id="KW-0676">Redox-active center</keyword>
<dbReference type="InterPro" id="IPR012336">
    <property type="entry name" value="Thioredoxin-like_fold"/>
</dbReference>
<dbReference type="InterPro" id="IPR036249">
    <property type="entry name" value="Thioredoxin-like_sf"/>
</dbReference>
<organism evidence="7 8">
    <name type="scientific">Pedobacter panaciterrae</name>
    <dbReference type="NCBI Taxonomy" id="363849"/>
    <lineage>
        <taxon>Bacteria</taxon>
        <taxon>Pseudomonadati</taxon>
        <taxon>Bacteroidota</taxon>
        <taxon>Sphingobacteriia</taxon>
        <taxon>Sphingobacteriales</taxon>
        <taxon>Sphingobacteriaceae</taxon>
        <taxon>Pedobacter</taxon>
    </lineage>
</organism>
<feature type="signal peptide" evidence="5">
    <location>
        <begin position="1"/>
        <end position="18"/>
    </location>
</feature>
<dbReference type="Pfam" id="PF13905">
    <property type="entry name" value="Thioredoxin_8"/>
    <property type="match status" value="1"/>
</dbReference>
<evidence type="ECO:0000256" key="2">
    <source>
        <dbReference type="ARBA" id="ARBA00022748"/>
    </source>
</evidence>
<dbReference type="PROSITE" id="PS51352">
    <property type="entry name" value="THIOREDOXIN_2"/>
    <property type="match status" value="1"/>
</dbReference>
<reference evidence="7 8" key="1">
    <citation type="submission" date="2024-03" db="EMBL/GenBank/DDBJ databases">
        <title>Sequence of Lycoming College Course Isolates.</title>
        <authorList>
            <person name="Plotts O."/>
            <person name="Newman J."/>
        </authorList>
    </citation>
    <scope>NUCLEOTIDE SEQUENCE [LARGE SCALE GENOMIC DNA]</scope>
    <source>
        <strain evidence="7 8">CJB-3</strain>
    </source>
</reference>
<comment type="caution">
    <text evidence="7">The sequence shown here is derived from an EMBL/GenBank/DDBJ whole genome shotgun (WGS) entry which is preliminary data.</text>
</comment>
<dbReference type="CDD" id="cd02966">
    <property type="entry name" value="TlpA_like_family"/>
    <property type="match status" value="1"/>
</dbReference>
<evidence type="ECO:0000256" key="1">
    <source>
        <dbReference type="ARBA" id="ARBA00004196"/>
    </source>
</evidence>
<evidence type="ECO:0000256" key="3">
    <source>
        <dbReference type="ARBA" id="ARBA00023157"/>
    </source>
</evidence>
<keyword evidence="5" id="KW-0732">Signal</keyword>
<dbReference type="Proteomes" id="UP001378956">
    <property type="component" value="Unassembled WGS sequence"/>
</dbReference>
<keyword evidence="2" id="KW-0201">Cytochrome c-type biogenesis</keyword>
<dbReference type="EMBL" id="JBBEUB010000002">
    <property type="protein sequence ID" value="MEJ2902321.1"/>
    <property type="molecule type" value="Genomic_DNA"/>
</dbReference>
<dbReference type="InterPro" id="IPR013766">
    <property type="entry name" value="Thioredoxin_domain"/>
</dbReference>
<sequence>MKYFNLLALIFLVLITKAQTTDQPKADASVPMYVQKWLTEKTAFKKRKAIQKGFFLRDSIKIVGYIKGYDKNAKYSSGIIYHGNNITREDLPTIVRIYKDGRFECGLPAIHPMSSSIHFNDQSIKFYAEPGTTTGIILGDKTTEYLGVNKAINDQLAAIEPPRPDYNNLDEYRKTQTPNDFKQAQLRNWESTREKVDSTMEVKQTSERVRKLVANQVDLTYAVYLFDYEMSRTYYQKQAPDNEILKLPMPENYFDFLSKIDLDDQLLLVSNDFSTFVNRFEFSPVFERKILFQNQKTKGFLKLDSAYLSKNKKVNLVYDIAKLRSLTSDFKFYEYKKRSFAQETTDLLKTVQEPFLLREMDRMYDKYKIGNVAYDLPNTTAAAVFKKIINPIKGKVLIVDFWAENCGPCRAGIESSLEFRKKYKDNPDFDFVYVTDSENTGAAFYDDYIKKNLMLNTHRITADEYLALRELFRFNGIPRYVLVTEEGKIQDDNFASYNMKSEFQKYFPGKFPIDYWK</sequence>
<accession>A0ABU8NJ95</accession>
<dbReference type="SUPFAM" id="SSF52833">
    <property type="entry name" value="Thioredoxin-like"/>
    <property type="match status" value="1"/>
</dbReference>
<evidence type="ECO:0000256" key="4">
    <source>
        <dbReference type="ARBA" id="ARBA00023284"/>
    </source>
</evidence>
<gene>
    <name evidence="7" type="ORF">WAE58_07785</name>
</gene>
<comment type="subcellular location">
    <subcellularLocation>
        <location evidence="1">Cell envelope</location>
    </subcellularLocation>
</comment>
<evidence type="ECO:0000256" key="5">
    <source>
        <dbReference type="SAM" id="SignalP"/>
    </source>
</evidence>
<protein>
    <submittedName>
        <fullName evidence="7">TlpA disulfide reductase family protein</fullName>
    </submittedName>
</protein>
<evidence type="ECO:0000313" key="8">
    <source>
        <dbReference type="Proteomes" id="UP001378956"/>
    </source>
</evidence>
<dbReference type="PANTHER" id="PTHR42852:SF6">
    <property type="entry name" value="THIOL:DISULFIDE INTERCHANGE PROTEIN DSBE"/>
    <property type="match status" value="1"/>
</dbReference>
<feature type="chain" id="PRO_5045727124" evidence="5">
    <location>
        <begin position="19"/>
        <end position="517"/>
    </location>
</feature>
<keyword evidence="8" id="KW-1185">Reference proteome</keyword>
<evidence type="ECO:0000313" key="7">
    <source>
        <dbReference type="EMBL" id="MEJ2902321.1"/>
    </source>
</evidence>
<proteinExistence type="predicted"/>
<keyword evidence="3" id="KW-1015">Disulfide bond</keyword>
<dbReference type="RefSeq" id="WP_337716029.1">
    <property type="nucleotide sequence ID" value="NZ_JBBEUB010000002.1"/>
</dbReference>
<dbReference type="PANTHER" id="PTHR42852">
    <property type="entry name" value="THIOL:DISULFIDE INTERCHANGE PROTEIN DSBE"/>
    <property type="match status" value="1"/>
</dbReference>
<evidence type="ECO:0000259" key="6">
    <source>
        <dbReference type="PROSITE" id="PS51352"/>
    </source>
</evidence>
<feature type="domain" description="Thioredoxin" evidence="6">
    <location>
        <begin position="370"/>
        <end position="505"/>
    </location>
</feature>
<name>A0ABU8NJ95_9SPHI</name>